<evidence type="ECO:0000313" key="4">
    <source>
        <dbReference type="Proteomes" id="UP000683360"/>
    </source>
</evidence>
<keyword evidence="2" id="KW-0812">Transmembrane</keyword>
<comment type="caution">
    <text evidence="3">The sequence shown here is derived from an EMBL/GenBank/DDBJ whole genome shotgun (WGS) entry which is preliminary data.</text>
</comment>
<reference evidence="3" key="1">
    <citation type="submission" date="2021-03" db="EMBL/GenBank/DDBJ databases">
        <authorList>
            <person name="Bekaert M."/>
        </authorList>
    </citation>
    <scope>NUCLEOTIDE SEQUENCE</scope>
</reference>
<dbReference type="SUPFAM" id="SSF56436">
    <property type="entry name" value="C-type lectin-like"/>
    <property type="match status" value="1"/>
</dbReference>
<feature type="compositionally biased region" description="Polar residues" evidence="1">
    <location>
        <begin position="594"/>
        <end position="608"/>
    </location>
</feature>
<evidence type="ECO:0000313" key="3">
    <source>
        <dbReference type="EMBL" id="CAG2248512.1"/>
    </source>
</evidence>
<evidence type="ECO:0000256" key="1">
    <source>
        <dbReference type="SAM" id="MobiDB-lite"/>
    </source>
</evidence>
<feature type="region of interest" description="Disordered" evidence="1">
    <location>
        <begin position="594"/>
        <end position="639"/>
    </location>
</feature>
<sequence>MNFHGNNGQANQTSVHLSILWRKGPNWLTDSTKWPELNSAKNTVLTSLVDDSESEEEIDNLDMTHQNSLGSITNILDISNHGSYMKLLRITAYVIRFIRNCRRDRISRKSGPLEVNEIQTAVNTWILDCQESTYTDEMSYLRGAQHRHTKVPRVRQLGLFLDESGLIRCCYNIPLSCNNLERDEKNAANLKLCQIKCMKRRYFAFNQKNERCVCFDEHEAVRKVTENASFCEDCTNRRDCNTHAVVYKGLHYILDGQKAVRNVYQHFWQYRSTCEEQHFTYPLLYSDNPVELCNVSESLTPGTDVWVGVYRQRLFIDNSDKTVSQNFDKIEQYISRCDHLPRNTVLKNAENCSEKHHYICSSDTPMDFQTEPYNSSTVSPVCRFPGTIVVIVVSISVIVVIIFVILAFMYRRTYAKENASLNTAGRKDRSTNDMDNNTVISDYQQLDNVDDVQKMTLAYDQLHVPRNLMTNDQANTSFSIEEYSKYESIVESNGIDTNTVISEYEELHKAEKDTRTEAYDQLNVTRVVKTEPTSFLSKNTASGKQHSKHESIKATTKLSNETVTSEYEQLNNAKKDKSVNVYDQLHVTDTIDTKQTNYNSKTTIPRDQQSNKEHTKETTEPNSMTYTLEYEQLDNAKKG</sequence>
<dbReference type="EMBL" id="CAJPWZ010002942">
    <property type="protein sequence ID" value="CAG2248512.1"/>
    <property type="molecule type" value="Genomic_DNA"/>
</dbReference>
<feature type="transmembrane region" description="Helical" evidence="2">
    <location>
        <begin position="384"/>
        <end position="410"/>
    </location>
</feature>
<dbReference type="Proteomes" id="UP000683360">
    <property type="component" value="Unassembled WGS sequence"/>
</dbReference>
<dbReference type="InterPro" id="IPR016187">
    <property type="entry name" value="CTDL_fold"/>
</dbReference>
<protein>
    <recommendedName>
        <fullName evidence="5">WSC domain-containing protein</fullName>
    </recommendedName>
</protein>
<proteinExistence type="predicted"/>
<organism evidence="3 4">
    <name type="scientific">Mytilus edulis</name>
    <name type="common">Blue mussel</name>
    <dbReference type="NCBI Taxonomy" id="6550"/>
    <lineage>
        <taxon>Eukaryota</taxon>
        <taxon>Metazoa</taxon>
        <taxon>Spiralia</taxon>
        <taxon>Lophotrochozoa</taxon>
        <taxon>Mollusca</taxon>
        <taxon>Bivalvia</taxon>
        <taxon>Autobranchia</taxon>
        <taxon>Pteriomorphia</taxon>
        <taxon>Mytilida</taxon>
        <taxon>Mytiloidea</taxon>
        <taxon>Mytilidae</taxon>
        <taxon>Mytilinae</taxon>
        <taxon>Mytilus</taxon>
    </lineage>
</organism>
<feature type="compositionally biased region" description="Basic and acidic residues" evidence="1">
    <location>
        <begin position="609"/>
        <end position="619"/>
    </location>
</feature>
<keyword evidence="4" id="KW-1185">Reference proteome</keyword>
<name>A0A8S3V0V5_MYTED</name>
<accession>A0A8S3V0V5</accession>
<feature type="region of interest" description="Disordered" evidence="1">
    <location>
        <begin position="535"/>
        <end position="557"/>
    </location>
</feature>
<dbReference type="AlphaFoldDB" id="A0A8S3V0V5"/>
<feature type="compositionally biased region" description="Polar residues" evidence="1">
    <location>
        <begin position="535"/>
        <end position="544"/>
    </location>
</feature>
<gene>
    <name evidence="3" type="ORF">MEDL_60341</name>
</gene>
<dbReference type="OrthoDB" id="6434642at2759"/>
<keyword evidence="2" id="KW-1133">Transmembrane helix</keyword>
<evidence type="ECO:0008006" key="5">
    <source>
        <dbReference type="Google" id="ProtNLM"/>
    </source>
</evidence>
<keyword evidence="2" id="KW-0472">Membrane</keyword>
<evidence type="ECO:0000256" key="2">
    <source>
        <dbReference type="SAM" id="Phobius"/>
    </source>
</evidence>